<reference evidence="5 6" key="1">
    <citation type="submission" date="2016-05" db="EMBL/GenBank/DDBJ databases">
        <title>Single-cell genome of chain-forming Candidatus Thiomargarita nelsonii and comparison to other large sulfur-oxidizing bacteria.</title>
        <authorList>
            <person name="Winkel M."/>
            <person name="Salman V."/>
            <person name="Woyke T."/>
            <person name="Schulz-Vogt H."/>
            <person name="Richter M."/>
            <person name="Flood B."/>
            <person name="Bailey J."/>
            <person name="Amann R."/>
            <person name="Mussmann M."/>
        </authorList>
    </citation>
    <scope>NUCLEOTIDE SEQUENCE [LARGE SCALE GENOMIC DNA]</scope>
    <source>
        <strain evidence="5 6">THI036</strain>
    </source>
</reference>
<proteinExistence type="predicted"/>
<dbReference type="InterPro" id="IPR009081">
    <property type="entry name" value="PP-bd_ACP"/>
</dbReference>
<keyword evidence="2" id="KW-0596">Phosphopantetheine</keyword>
<dbReference type="InterPro" id="IPR036736">
    <property type="entry name" value="ACP-like_sf"/>
</dbReference>
<dbReference type="FunFam" id="1.10.1200.10:FF:000005">
    <property type="entry name" value="Nonribosomal peptide synthetase 1"/>
    <property type="match status" value="1"/>
</dbReference>
<sequence>MAAGTEVAIMNEAGDLLPPGQTGEIVIKGLNVINGYENNHAANAAAFTNNWFRTGDQGIMDADGYLFITGRIKEMINRGGEKISPREIDEALLEHPDISQAVAFAVPHPSLGEDVATAVVLRENASLTEQMIREFAFQRLADFKVPSEVVIVDDIPKGATGKLQRIGLAEKLADKRRRDYVAPKNDIERLIADIWAEILEIKPPGIHDNFFMLGGDSIRATRIISQLRALFQVNMPITTLFRKPTVAELSEVLAASMDADELSAISELL</sequence>
<comment type="cofactor">
    <cofactor evidence="1">
        <name>pantetheine 4'-phosphate</name>
        <dbReference type="ChEBI" id="CHEBI:47942"/>
    </cofactor>
</comment>
<organism evidence="5 6">
    <name type="scientific">Candidatus Thiomargarita nelsonii</name>
    <dbReference type="NCBI Taxonomy" id="1003181"/>
    <lineage>
        <taxon>Bacteria</taxon>
        <taxon>Pseudomonadati</taxon>
        <taxon>Pseudomonadota</taxon>
        <taxon>Gammaproteobacteria</taxon>
        <taxon>Thiotrichales</taxon>
        <taxon>Thiotrichaceae</taxon>
        <taxon>Thiomargarita</taxon>
    </lineage>
</organism>
<feature type="domain" description="Carrier" evidence="4">
    <location>
        <begin position="182"/>
        <end position="257"/>
    </location>
</feature>
<dbReference type="GO" id="GO:0043041">
    <property type="term" value="P:amino acid activation for nonribosomal peptide biosynthetic process"/>
    <property type="evidence" value="ECO:0007669"/>
    <property type="project" value="TreeGrafter"/>
</dbReference>
<accession>A0A176RT43</accession>
<dbReference type="AlphaFoldDB" id="A0A176RT43"/>
<evidence type="ECO:0000259" key="4">
    <source>
        <dbReference type="PROSITE" id="PS50075"/>
    </source>
</evidence>
<dbReference type="EMBL" id="LUTY01003051">
    <property type="protein sequence ID" value="OAD18876.1"/>
    <property type="molecule type" value="Genomic_DNA"/>
</dbReference>
<evidence type="ECO:0000313" key="6">
    <source>
        <dbReference type="Proteomes" id="UP000076962"/>
    </source>
</evidence>
<dbReference type="Gene3D" id="3.30.300.30">
    <property type="match status" value="1"/>
</dbReference>
<dbReference type="PATRIC" id="fig|1003181.4.peg.7327"/>
<dbReference type="PANTHER" id="PTHR45527">
    <property type="entry name" value="NONRIBOSOMAL PEPTIDE SYNTHETASE"/>
    <property type="match status" value="1"/>
</dbReference>
<dbReference type="SMART" id="SM00823">
    <property type="entry name" value="PKS_PP"/>
    <property type="match status" value="1"/>
</dbReference>
<keyword evidence="3" id="KW-0597">Phosphoprotein</keyword>
<dbReference type="GO" id="GO:0031177">
    <property type="term" value="F:phosphopantetheine binding"/>
    <property type="evidence" value="ECO:0007669"/>
    <property type="project" value="InterPro"/>
</dbReference>
<dbReference type="GO" id="GO:0005737">
    <property type="term" value="C:cytoplasm"/>
    <property type="evidence" value="ECO:0007669"/>
    <property type="project" value="TreeGrafter"/>
</dbReference>
<dbReference type="InterPro" id="IPR020806">
    <property type="entry name" value="PKS_PP-bd"/>
</dbReference>
<dbReference type="InterPro" id="IPR025110">
    <property type="entry name" value="AMP-bd_C"/>
</dbReference>
<evidence type="ECO:0000256" key="2">
    <source>
        <dbReference type="ARBA" id="ARBA00022450"/>
    </source>
</evidence>
<evidence type="ECO:0000256" key="3">
    <source>
        <dbReference type="ARBA" id="ARBA00022553"/>
    </source>
</evidence>
<dbReference type="SUPFAM" id="SSF56801">
    <property type="entry name" value="Acetyl-CoA synthetase-like"/>
    <property type="match status" value="1"/>
</dbReference>
<dbReference type="InterPro" id="IPR006162">
    <property type="entry name" value="Ppantetheine_attach_site"/>
</dbReference>
<comment type="caution">
    <text evidence="5">The sequence shown here is derived from an EMBL/GenBank/DDBJ whole genome shotgun (WGS) entry which is preliminary data.</text>
</comment>
<gene>
    <name evidence="5" type="ORF">THIOM_005518</name>
</gene>
<name>A0A176RT43_9GAMM</name>
<dbReference type="InterPro" id="IPR042099">
    <property type="entry name" value="ANL_N_sf"/>
</dbReference>
<dbReference type="GO" id="GO:0044550">
    <property type="term" value="P:secondary metabolite biosynthetic process"/>
    <property type="evidence" value="ECO:0007669"/>
    <property type="project" value="TreeGrafter"/>
</dbReference>
<evidence type="ECO:0000256" key="1">
    <source>
        <dbReference type="ARBA" id="ARBA00001957"/>
    </source>
</evidence>
<evidence type="ECO:0000313" key="5">
    <source>
        <dbReference type="EMBL" id="OAD18876.1"/>
    </source>
</evidence>
<dbReference type="Pfam" id="PF00550">
    <property type="entry name" value="PP-binding"/>
    <property type="match status" value="1"/>
</dbReference>
<dbReference type="Pfam" id="PF13193">
    <property type="entry name" value="AMP-binding_C"/>
    <property type="match status" value="1"/>
</dbReference>
<dbReference type="Gene3D" id="1.10.1200.10">
    <property type="entry name" value="ACP-like"/>
    <property type="match status" value="1"/>
</dbReference>
<dbReference type="PANTHER" id="PTHR45527:SF1">
    <property type="entry name" value="FATTY ACID SYNTHASE"/>
    <property type="match status" value="1"/>
</dbReference>
<dbReference type="PROSITE" id="PS00012">
    <property type="entry name" value="PHOSPHOPANTETHEINE"/>
    <property type="match status" value="1"/>
</dbReference>
<protein>
    <submittedName>
        <fullName evidence="5">AMP-binding enzyme domain protein</fullName>
    </submittedName>
</protein>
<dbReference type="Proteomes" id="UP000076962">
    <property type="component" value="Unassembled WGS sequence"/>
</dbReference>
<dbReference type="PROSITE" id="PS50075">
    <property type="entry name" value="CARRIER"/>
    <property type="match status" value="1"/>
</dbReference>
<dbReference type="SUPFAM" id="SSF47336">
    <property type="entry name" value="ACP-like"/>
    <property type="match status" value="1"/>
</dbReference>
<dbReference type="InterPro" id="IPR045851">
    <property type="entry name" value="AMP-bd_C_sf"/>
</dbReference>
<keyword evidence="6" id="KW-1185">Reference proteome</keyword>
<dbReference type="Gene3D" id="3.40.50.12780">
    <property type="entry name" value="N-terminal domain of ligase-like"/>
    <property type="match status" value="1"/>
</dbReference>